<evidence type="ECO:0000256" key="5">
    <source>
        <dbReference type="ARBA" id="ARBA00022989"/>
    </source>
</evidence>
<dbReference type="WBParaSite" id="MBELARI_LOCUS19604">
    <property type="protein sequence ID" value="MBELARI_LOCUS19604"/>
    <property type="gene ID" value="MBELARI_LOCUS19604"/>
</dbReference>
<dbReference type="InterPro" id="IPR020894">
    <property type="entry name" value="Cadherin_CS"/>
</dbReference>
<dbReference type="Gene3D" id="2.60.40.60">
    <property type="entry name" value="Cadherins"/>
    <property type="match status" value="6"/>
</dbReference>
<evidence type="ECO:0000256" key="1">
    <source>
        <dbReference type="ARBA" id="ARBA00004167"/>
    </source>
</evidence>
<feature type="domain" description="Cadherin" evidence="10">
    <location>
        <begin position="982"/>
        <end position="1083"/>
    </location>
</feature>
<reference evidence="12" key="1">
    <citation type="submission" date="2024-02" db="UniProtKB">
        <authorList>
            <consortium name="WormBaseParasite"/>
        </authorList>
    </citation>
    <scope>IDENTIFICATION</scope>
</reference>
<keyword evidence="9" id="KW-0732">Signal</keyword>
<evidence type="ECO:0000256" key="3">
    <source>
        <dbReference type="ARBA" id="ARBA00022737"/>
    </source>
</evidence>
<feature type="signal peptide" evidence="9">
    <location>
        <begin position="1"/>
        <end position="18"/>
    </location>
</feature>
<dbReference type="GO" id="GO:0005509">
    <property type="term" value="F:calcium ion binding"/>
    <property type="evidence" value="ECO:0007669"/>
    <property type="project" value="UniProtKB-UniRule"/>
</dbReference>
<feature type="domain" description="Cadherin" evidence="10">
    <location>
        <begin position="346"/>
        <end position="447"/>
    </location>
</feature>
<evidence type="ECO:0000256" key="6">
    <source>
        <dbReference type="ARBA" id="ARBA00023136"/>
    </source>
</evidence>
<feature type="domain" description="Cadherin" evidence="10">
    <location>
        <begin position="1084"/>
        <end position="1205"/>
    </location>
</feature>
<evidence type="ECO:0000313" key="12">
    <source>
        <dbReference type="WBParaSite" id="MBELARI_LOCUS19604"/>
    </source>
</evidence>
<dbReference type="GO" id="GO:0005886">
    <property type="term" value="C:plasma membrane"/>
    <property type="evidence" value="ECO:0007669"/>
    <property type="project" value="InterPro"/>
</dbReference>
<name>A0AAF3EZD4_9BILA</name>
<dbReference type="PROSITE" id="PS50268">
    <property type="entry name" value="CADHERIN_2"/>
    <property type="match status" value="6"/>
</dbReference>
<dbReference type="InterPro" id="IPR002126">
    <property type="entry name" value="Cadherin-like_dom"/>
</dbReference>
<dbReference type="SMART" id="SM00112">
    <property type="entry name" value="CA"/>
    <property type="match status" value="2"/>
</dbReference>
<organism evidence="11 12">
    <name type="scientific">Mesorhabditis belari</name>
    <dbReference type="NCBI Taxonomy" id="2138241"/>
    <lineage>
        <taxon>Eukaryota</taxon>
        <taxon>Metazoa</taxon>
        <taxon>Ecdysozoa</taxon>
        <taxon>Nematoda</taxon>
        <taxon>Chromadorea</taxon>
        <taxon>Rhabditida</taxon>
        <taxon>Rhabditina</taxon>
        <taxon>Rhabditomorpha</taxon>
        <taxon>Rhabditoidea</taxon>
        <taxon>Rhabditidae</taxon>
        <taxon>Mesorhabditinae</taxon>
        <taxon>Mesorhabditis</taxon>
    </lineage>
</organism>
<dbReference type="CDD" id="cd11304">
    <property type="entry name" value="Cadherin_repeat"/>
    <property type="match status" value="5"/>
</dbReference>
<keyword evidence="11" id="KW-1185">Reference proteome</keyword>
<dbReference type="InterPro" id="IPR015919">
    <property type="entry name" value="Cadherin-like_sf"/>
</dbReference>
<dbReference type="Proteomes" id="UP000887575">
    <property type="component" value="Unassembled WGS sequence"/>
</dbReference>
<dbReference type="PANTHER" id="PTHR24028">
    <property type="entry name" value="CADHERIN-87A"/>
    <property type="match status" value="1"/>
</dbReference>
<keyword evidence="6" id="KW-0472">Membrane</keyword>
<sequence length="1392" mass="157550">MLFLKLFLISVFFESTQQKDLLTVPTNELVLTENATENDELTKDFKFKVLPEVTEEIGISLDPPSPALNLSPSILSPGQEMKMILKDPKALRENDDSKFQVIALGLISGDEQRFPLNLKIIKNEKNVEKKTESTEKIVDGPSFEKNLYKIAFVNGKLQDGDIVVKLRNLPPNHTKHFDFRLVGDPEILKLFTAKHKDDSIVISMKNCPTCNAPFKFSFGLMGRDGKSKRRLSAIFVCRNENSESLHFSQKVYSTSLVEGSRSLARLIKLRSVGTKAQNATFTLENSNGVFAIDGKTGVLSIQNPEFISRQSLGSQLNLTTHTQNGSFNDTATILVDIIGRNELSESLPKNDQTESSFILQIGQREIDVFPLNVKEKHLKYSISEGDTFSFSIDPQIGTLAYVGSFKKETESYKLKIITQNNHHGEKGVRERNVEVKVIGLGSMIPRFQKDSITKVIDMDNPSNLIIDNLRIEDEDKDAKLEFSIHSITGEEENGEKKTLSKNLFNLTSIKKSNFYELSLERAIPLNTLNVSFMQISMSAQDVNHLNEPKAYANITLLMFKKNAKVDATLIDQLNPIPSTMTIDSSTPIGTYLFTISSIACEIENSTCSFVLNRSNNTKVLRDFRINPSTGEITTRNSLINSLNTKPYNLSITMRNEKMKIEKNVSMIVNVNQSKAIQPTLRKEKFEVTISENLPIGAQVLQIVNENPQNYRLIGEASHYFKIDEKGNLQIAEKIDAEKEETIDLFVQIGDTEMMNSIASLKINIKNENDNAPEFGEGKYSIELFDDIPLGTKIAKIEGIDKDGDELRYSIRCDCGDKMDPKILEIDGNGYVKVVNYLSKDFETNLNYSVKASDGLHEAMNKFELKVKKSQKCIPQFDSNTQKEFHIRKNLKERTLLGRVQRKGSFDEDCVVFYSIKNTTLNGNQFEIDAKTGELFVKDFLMKEGKERRNLIVQLKSGKLVKEMGIDVRIEKGNADDIEFQVLSSKLSFEIAEDFPIGSIVGRIPIKESYSLSNKLKYSINQLDTPFALNSLGEILLSGTIDAEKHEKYNLTINVINENGEKTVEKEIFVEISLQDVNDNGPVFLRKEYLLGVDRDALPGTLLITLRADDPDKEKKAIHYRLLSSTFVLNHHEKEADEIFTINSTNGELRVESFSLKEFNGGAFYVQVEANEGIDERSHKDVATLKIFVYTEESIMVMEMTKNPVEIFWNNTNAITESLSHRTGLQVIPLMIDIHRVEGHPIPHNSDLFFIIANGSLLRVLSAKEALTQMNTKQWRFGGLSPQILLMCYYRGRFLKEQQIFADRQILAQTLQRPKIAPVPLNLVFDGLYERNNPSLFQSTEYSIQEVKMNVEDEKNEKEALDLSAEYGVVDKRSPRLNNMKKNRDYATIYEAL</sequence>
<evidence type="ECO:0000259" key="10">
    <source>
        <dbReference type="PROSITE" id="PS50268"/>
    </source>
</evidence>
<feature type="domain" description="Cadherin" evidence="10">
    <location>
        <begin position="775"/>
        <end position="876"/>
    </location>
</feature>
<keyword evidence="4 8" id="KW-0106">Calcium</keyword>
<feature type="domain" description="Cadherin" evidence="10">
    <location>
        <begin position="681"/>
        <end position="774"/>
    </location>
</feature>
<evidence type="ECO:0000313" key="11">
    <source>
        <dbReference type="Proteomes" id="UP000887575"/>
    </source>
</evidence>
<dbReference type="PROSITE" id="PS00232">
    <property type="entry name" value="CADHERIN_1"/>
    <property type="match status" value="1"/>
</dbReference>
<keyword evidence="7" id="KW-0325">Glycoprotein</keyword>
<keyword evidence="5" id="KW-1133">Transmembrane helix</keyword>
<keyword evidence="2" id="KW-0812">Transmembrane</keyword>
<accession>A0AAF3EZD4</accession>
<comment type="subcellular location">
    <subcellularLocation>
        <location evidence="1">Membrane</location>
        <topology evidence="1">Single-pass membrane protein</topology>
    </subcellularLocation>
</comment>
<evidence type="ECO:0000256" key="8">
    <source>
        <dbReference type="PROSITE-ProRule" id="PRU00043"/>
    </source>
</evidence>
<proteinExistence type="predicted"/>
<evidence type="ECO:0000256" key="7">
    <source>
        <dbReference type="ARBA" id="ARBA00023180"/>
    </source>
</evidence>
<keyword evidence="3" id="KW-0677">Repeat</keyword>
<feature type="chain" id="PRO_5042158554" description="Cadherin domain-containing protein" evidence="9">
    <location>
        <begin position="19"/>
        <end position="1392"/>
    </location>
</feature>
<dbReference type="SUPFAM" id="SSF49313">
    <property type="entry name" value="Cadherin-like"/>
    <property type="match status" value="4"/>
</dbReference>
<feature type="domain" description="Cadherin" evidence="10">
    <location>
        <begin position="574"/>
        <end position="680"/>
    </location>
</feature>
<dbReference type="InterPro" id="IPR050174">
    <property type="entry name" value="Protocadherin/Cadherin-CA"/>
</dbReference>
<dbReference type="PANTHER" id="PTHR24028:SF328">
    <property type="entry name" value="CADHERIN-3"/>
    <property type="match status" value="1"/>
</dbReference>
<evidence type="ECO:0000256" key="4">
    <source>
        <dbReference type="ARBA" id="ARBA00022837"/>
    </source>
</evidence>
<evidence type="ECO:0000256" key="2">
    <source>
        <dbReference type="ARBA" id="ARBA00022692"/>
    </source>
</evidence>
<evidence type="ECO:0000256" key="9">
    <source>
        <dbReference type="SAM" id="SignalP"/>
    </source>
</evidence>
<protein>
    <recommendedName>
        <fullName evidence="10">Cadherin domain-containing protein</fullName>
    </recommendedName>
</protein>
<dbReference type="PRINTS" id="PR00205">
    <property type="entry name" value="CADHERIN"/>
</dbReference>
<dbReference type="GO" id="GO:0007156">
    <property type="term" value="P:homophilic cell adhesion via plasma membrane adhesion molecules"/>
    <property type="evidence" value="ECO:0007669"/>
    <property type="project" value="InterPro"/>
</dbReference>